<feature type="short sequence motif" description="GXSXG" evidence="4">
    <location>
        <begin position="95"/>
        <end position="99"/>
    </location>
</feature>
<dbReference type="EMBL" id="CP059572">
    <property type="protein sequence ID" value="QXJ21947.1"/>
    <property type="molecule type" value="Genomic_DNA"/>
</dbReference>
<evidence type="ECO:0000256" key="2">
    <source>
        <dbReference type="ARBA" id="ARBA00022963"/>
    </source>
</evidence>
<evidence type="ECO:0000259" key="6">
    <source>
        <dbReference type="PROSITE" id="PS51635"/>
    </source>
</evidence>
<feature type="active site" description="Nucleophile" evidence="4">
    <location>
        <position position="97"/>
    </location>
</feature>
<accession>A0ABX8QT71</accession>
<dbReference type="PROSITE" id="PS51635">
    <property type="entry name" value="PNPLA"/>
    <property type="match status" value="1"/>
</dbReference>
<feature type="region of interest" description="Disordered" evidence="5">
    <location>
        <begin position="1"/>
        <end position="43"/>
    </location>
</feature>
<feature type="compositionally biased region" description="Low complexity" evidence="5">
    <location>
        <begin position="29"/>
        <end position="42"/>
    </location>
</feature>
<feature type="short sequence motif" description="DGA/G" evidence="4">
    <location>
        <begin position="296"/>
        <end position="298"/>
    </location>
</feature>
<reference evidence="7" key="1">
    <citation type="submission" date="2020-07" db="EMBL/GenBank/DDBJ databases">
        <authorList>
            <person name="Tarantini F.S."/>
            <person name="Hong K.W."/>
            <person name="Chan K.G."/>
        </authorList>
    </citation>
    <scope>NUCLEOTIDE SEQUENCE</scope>
    <source>
        <strain evidence="7">32-07</strain>
    </source>
</reference>
<dbReference type="PANTHER" id="PTHR14226:SF57">
    <property type="entry name" value="BLR7027 PROTEIN"/>
    <property type="match status" value="1"/>
</dbReference>
<feature type="compositionally biased region" description="Basic and acidic residues" evidence="5">
    <location>
        <begin position="7"/>
        <end position="25"/>
    </location>
</feature>
<dbReference type="InterPro" id="IPR050301">
    <property type="entry name" value="NTE"/>
</dbReference>
<keyword evidence="3 4" id="KW-0443">Lipid metabolism</keyword>
<feature type="short sequence motif" description="GXGXXG" evidence="4">
    <location>
        <begin position="68"/>
        <end position="73"/>
    </location>
</feature>
<feature type="domain" description="PNPLA" evidence="6">
    <location>
        <begin position="64"/>
        <end position="309"/>
    </location>
</feature>
<dbReference type="InterPro" id="IPR016035">
    <property type="entry name" value="Acyl_Trfase/lysoPLipase"/>
</dbReference>
<evidence type="ECO:0000256" key="3">
    <source>
        <dbReference type="ARBA" id="ARBA00023098"/>
    </source>
</evidence>
<evidence type="ECO:0000256" key="1">
    <source>
        <dbReference type="ARBA" id="ARBA00022801"/>
    </source>
</evidence>
<dbReference type="SUPFAM" id="SSF52151">
    <property type="entry name" value="FabD/lysophospholipase-like"/>
    <property type="match status" value="1"/>
</dbReference>
<dbReference type="Gene3D" id="3.40.1090.10">
    <property type="entry name" value="Cytosolic phospholipase A2 catalytic domain"/>
    <property type="match status" value="2"/>
</dbReference>
<evidence type="ECO:0000256" key="4">
    <source>
        <dbReference type="PROSITE-ProRule" id="PRU01161"/>
    </source>
</evidence>
<dbReference type="PANTHER" id="PTHR14226">
    <property type="entry name" value="NEUROPATHY TARGET ESTERASE/SWISS CHEESE D.MELANOGASTER"/>
    <property type="match status" value="1"/>
</dbReference>
<sequence length="413" mass="44560">MSDDEGELARRARRIGDRAARRAKEPLYGQGAPLPGGEPLGLQDPVAVFHSAGRRDPRDEPVALVLAGGGAKGAYQAGVVRFLAEVGTPVTAISGASIGALNGAVVAAAPSLGEGADRLVRVWREVAEETGPPRFSGPESEVAREAADLPRPDGEFDEPALRQWLNLLPRLGGPMLSPGFLDGLVAKHVDEHALRSGIPMWVSIFPSVDPNSLTLAPFPFGSLIPRVRDRSGPIRGNPLRFGWLLDVVRGKLLRESSEWRRINHLRPEEIHNLVLASAGLPILLPPRNVDGRTFRDGGIGDNIPVGALLAVTDCPTVVVAHLNPRPLFEPSRFPELRIIEVMPSRPIAPHGPTGPLTGMIDLSPRRVEGLYELGYEDAKEQLGRYWRMEAVDRVADFLGAFRSAAVAELDDPL</sequence>
<proteinExistence type="predicted"/>
<feature type="active site" description="Proton acceptor" evidence="4">
    <location>
        <position position="296"/>
    </location>
</feature>
<organism evidence="7 8">
    <name type="scientific">Actinomadura graeca</name>
    <dbReference type="NCBI Taxonomy" id="2750812"/>
    <lineage>
        <taxon>Bacteria</taxon>
        <taxon>Bacillati</taxon>
        <taxon>Actinomycetota</taxon>
        <taxon>Actinomycetes</taxon>
        <taxon>Streptosporangiales</taxon>
        <taxon>Thermomonosporaceae</taxon>
        <taxon>Actinomadura</taxon>
    </lineage>
</organism>
<keyword evidence="1 4" id="KW-0378">Hydrolase</keyword>
<keyword evidence="2 4" id="KW-0442">Lipid degradation</keyword>
<evidence type="ECO:0000256" key="5">
    <source>
        <dbReference type="SAM" id="MobiDB-lite"/>
    </source>
</evidence>
<gene>
    <name evidence="7" type="ORF">AGRA3207_002864</name>
</gene>
<name>A0ABX8QT71_9ACTN</name>
<keyword evidence="8" id="KW-1185">Reference proteome</keyword>
<dbReference type="InterPro" id="IPR002641">
    <property type="entry name" value="PNPLA_dom"/>
</dbReference>
<evidence type="ECO:0000313" key="7">
    <source>
        <dbReference type="EMBL" id="QXJ21947.1"/>
    </source>
</evidence>
<dbReference type="Pfam" id="PF01734">
    <property type="entry name" value="Patatin"/>
    <property type="match status" value="1"/>
</dbReference>
<dbReference type="RefSeq" id="WP_231335134.1">
    <property type="nucleotide sequence ID" value="NZ_CP059572.1"/>
</dbReference>
<protein>
    <submittedName>
        <fullName evidence="7">Patatin-like phospholipase family protein</fullName>
    </submittedName>
</protein>
<evidence type="ECO:0000313" key="8">
    <source>
        <dbReference type="Proteomes" id="UP001049518"/>
    </source>
</evidence>
<dbReference type="Proteomes" id="UP001049518">
    <property type="component" value="Chromosome"/>
</dbReference>